<dbReference type="RefSeq" id="WP_189106846.1">
    <property type="nucleotide sequence ID" value="NZ_BMMV01000005.1"/>
</dbReference>
<accession>A0ABQ2E1I8</accession>
<name>A0ABQ2E1I8_9ACTN</name>
<evidence type="ECO:0000256" key="1">
    <source>
        <dbReference type="SAM" id="MobiDB-lite"/>
    </source>
</evidence>
<protein>
    <submittedName>
        <fullName evidence="2">Uncharacterized protein</fullName>
    </submittedName>
</protein>
<feature type="region of interest" description="Disordered" evidence="1">
    <location>
        <begin position="174"/>
        <end position="210"/>
    </location>
</feature>
<dbReference type="EMBL" id="BMMV01000005">
    <property type="protein sequence ID" value="GGJ86933.1"/>
    <property type="molecule type" value="Genomic_DNA"/>
</dbReference>
<comment type="caution">
    <text evidence="2">The sequence shown here is derived from an EMBL/GenBank/DDBJ whole genome shotgun (WGS) entry which is preliminary data.</text>
</comment>
<sequence length="261" mass="27519">MAARKPAARKKTTATRRKATARKSTVRKPARGGLVQRGLLATALKVGEYHEKHGQTVMSRKDAAILRYTHEGCPTCKGNGQIFTKGKDGSFTGSKPCPAKPTKARAGRLRVALSARFSGAKATGLCGVTCPCGWKEKPRYRDAKEATKALRTHERKKHGGKTVGGRWYAQVTEGAQPSAKPGKTAAPVTKTDTSGTTMTDAEWEKQNTPLSPAAAQKKGVCWCCGGSGALYSAFGGQRITAACTPCNGTGKPSTTNQPANA</sequence>
<gene>
    <name evidence="2" type="ORF">GCM10011583_18180</name>
</gene>
<evidence type="ECO:0000313" key="2">
    <source>
        <dbReference type="EMBL" id="GGJ86933.1"/>
    </source>
</evidence>
<feature type="compositionally biased region" description="Low complexity" evidence="1">
    <location>
        <begin position="189"/>
        <end position="199"/>
    </location>
</feature>
<keyword evidence="3" id="KW-1185">Reference proteome</keyword>
<dbReference type="Proteomes" id="UP000660265">
    <property type="component" value="Unassembled WGS sequence"/>
</dbReference>
<feature type="region of interest" description="Disordered" evidence="1">
    <location>
        <begin position="1"/>
        <end position="28"/>
    </location>
</feature>
<proteinExistence type="predicted"/>
<evidence type="ECO:0000313" key="3">
    <source>
        <dbReference type="Proteomes" id="UP000660265"/>
    </source>
</evidence>
<organism evidence="2 3">
    <name type="scientific">Streptomyces camponoticapitis</name>
    <dbReference type="NCBI Taxonomy" id="1616125"/>
    <lineage>
        <taxon>Bacteria</taxon>
        <taxon>Bacillati</taxon>
        <taxon>Actinomycetota</taxon>
        <taxon>Actinomycetes</taxon>
        <taxon>Kitasatosporales</taxon>
        <taxon>Streptomycetaceae</taxon>
        <taxon>Streptomyces</taxon>
    </lineage>
</organism>
<reference evidence="3" key="1">
    <citation type="journal article" date="2019" name="Int. J. Syst. Evol. Microbiol.">
        <title>The Global Catalogue of Microorganisms (GCM) 10K type strain sequencing project: providing services to taxonomists for standard genome sequencing and annotation.</title>
        <authorList>
            <consortium name="The Broad Institute Genomics Platform"/>
            <consortium name="The Broad Institute Genome Sequencing Center for Infectious Disease"/>
            <person name="Wu L."/>
            <person name="Ma J."/>
        </authorList>
    </citation>
    <scope>NUCLEOTIDE SEQUENCE [LARGE SCALE GENOMIC DNA]</scope>
    <source>
        <strain evidence="3">CGMCC 4.7275</strain>
    </source>
</reference>